<reference evidence="5 6" key="1">
    <citation type="submission" date="2024-01" db="EMBL/GenBank/DDBJ databases">
        <title>The diversity of rhizobia nodulating Mimosa spp. in eleven states of Brazil covering several biomes is determined by host plant, location, and edaphic factors.</title>
        <authorList>
            <person name="Rouws L."/>
            <person name="Barauna A."/>
            <person name="Beukes C."/>
            <person name="De Faria S.M."/>
            <person name="Gross E."/>
            <person name="Dos Reis Junior F.B."/>
            <person name="Simon M."/>
            <person name="Maluk M."/>
            <person name="Odee D.W."/>
            <person name="Kenicer G."/>
            <person name="Young J.P.W."/>
            <person name="Reis V.M."/>
            <person name="Zilli J."/>
            <person name="James E.K."/>
        </authorList>
    </citation>
    <scope>NUCLEOTIDE SEQUENCE [LARGE SCALE GENOMIC DNA]</scope>
    <source>
        <strain evidence="5 6">JPY77</strain>
    </source>
</reference>
<dbReference type="Pfam" id="PF00392">
    <property type="entry name" value="GntR"/>
    <property type="match status" value="1"/>
</dbReference>
<organism evidence="5 6">
    <name type="scientific">Paraburkholderia sabiae</name>
    <dbReference type="NCBI Taxonomy" id="273251"/>
    <lineage>
        <taxon>Bacteria</taxon>
        <taxon>Pseudomonadati</taxon>
        <taxon>Pseudomonadota</taxon>
        <taxon>Betaproteobacteria</taxon>
        <taxon>Burkholderiales</taxon>
        <taxon>Burkholderiaceae</taxon>
        <taxon>Paraburkholderia</taxon>
    </lineage>
</organism>
<keyword evidence="6" id="KW-1185">Reference proteome</keyword>
<dbReference type="Pfam" id="PF07702">
    <property type="entry name" value="UTRA"/>
    <property type="match status" value="1"/>
</dbReference>
<evidence type="ECO:0000256" key="2">
    <source>
        <dbReference type="ARBA" id="ARBA00023125"/>
    </source>
</evidence>
<evidence type="ECO:0000313" key="6">
    <source>
        <dbReference type="Proteomes" id="UP001494588"/>
    </source>
</evidence>
<accession>A0ABU9QSS4</accession>
<dbReference type="Gene3D" id="1.10.10.10">
    <property type="entry name" value="Winged helix-like DNA-binding domain superfamily/Winged helix DNA-binding domain"/>
    <property type="match status" value="1"/>
</dbReference>
<sequence>MNNSASTSNGSTLHEIVRAEISRRITTGMYKPGDAITSIARLAEEFGVSSITVKRALSDLQSTGLLTSIPGKGIYVKDRFRLVCELDVGMSALGNIRSLGFQPKVQRISVTKERIEDVTLSVFNPPDRLLLCVRKVIYADEVPIVYESSFVPTNMSDKIVDEFGKRFIIDALKRYKVAVKEMSFIIDAAPASQEAQRVFSVPNSYPTLRRLYNLKTSAPTMSIVGIIESPFDRLACSVRPGSGRISKMNKKK</sequence>
<dbReference type="SUPFAM" id="SSF64288">
    <property type="entry name" value="Chorismate lyase-like"/>
    <property type="match status" value="1"/>
</dbReference>
<comment type="caution">
    <text evidence="5">The sequence shown here is derived from an EMBL/GenBank/DDBJ whole genome shotgun (WGS) entry which is preliminary data.</text>
</comment>
<evidence type="ECO:0000313" key="5">
    <source>
        <dbReference type="EMBL" id="MEM5292449.1"/>
    </source>
</evidence>
<proteinExistence type="predicted"/>
<gene>
    <name evidence="5" type="ORF">V4C55_43150</name>
</gene>
<dbReference type="InterPro" id="IPR036390">
    <property type="entry name" value="WH_DNA-bd_sf"/>
</dbReference>
<dbReference type="PANTHER" id="PTHR44846:SF1">
    <property type="entry name" value="MANNOSYL-D-GLYCERATE TRANSPORT_METABOLISM SYSTEM REPRESSOR MNGR-RELATED"/>
    <property type="match status" value="1"/>
</dbReference>
<dbReference type="CDD" id="cd07377">
    <property type="entry name" value="WHTH_GntR"/>
    <property type="match status" value="1"/>
</dbReference>
<feature type="domain" description="HTH gntR-type" evidence="4">
    <location>
        <begin position="11"/>
        <end position="79"/>
    </location>
</feature>
<dbReference type="PANTHER" id="PTHR44846">
    <property type="entry name" value="MANNOSYL-D-GLYCERATE TRANSPORT/METABOLISM SYSTEM REPRESSOR MNGR-RELATED"/>
    <property type="match status" value="1"/>
</dbReference>
<evidence type="ECO:0000256" key="3">
    <source>
        <dbReference type="ARBA" id="ARBA00023163"/>
    </source>
</evidence>
<dbReference type="EMBL" id="JAZHGC010000094">
    <property type="protein sequence ID" value="MEM5292449.1"/>
    <property type="molecule type" value="Genomic_DNA"/>
</dbReference>
<keyword evidence="2" id="KW-0238">DNA-binding</keyword>
<dbReference type="PROSITE" id="PS50949">
    <property type="entry name" value="HTH_GNTR"/>
    <property type="match status" value="1"/>
</dbReference>
<dbReference type="SMART" id="SM00345">
    <property type="entry name" value="HTH_GNTR"/>
    <property type="match status" value="1"/>
</dbReference>
<evidence type="ECO:0000259" key="4">
    <source>
        <dbReference type="PROSITE" id="PS50949"/>
    </source>
</evidence>
<dbReference type="InterPro" id="IPR000524">
    <property type="entry name" value="Tscrpt_reg_HTH_GntR"/>
</dbReference>
<name>A0ABU9QSS4_9BURK</name>
<dbReference type="InterPro" id="IPR036388">
    <property type="entry name" value="WH-like_DNA-bd_sf"/>
</dbReference>
<keyword evidence="1" id="KW-0805">Transcription regulation</keyword>
<keyword evidence="3" id="KW-0804">Transcription</keyword>
<dbReference type="Gene3D" id="3.40.1410.10">
    <property type="entry name" value="Chorismate lyase-like"/>
    <property type="match status" value="1"/>
</dbReference>
<dbReference type="RefSeq" id="WP_201662583.1">
    <property type="nucleotide sequence ID" value="NZ_CAJHCS010000071.1"/>
</dbReference>
<evidence type="ECO:0000256" key="1">
    <source>
        <dbReference type="ARBA" id="ARBA00023015"/>
    </source>
</evidence>
<dbReference type="InterPro" id="IPR011663">
    <property type="entry name" value="UTRA"/>
</dbReference>
<protein>
    <submittedName>
        <fullName evidence="5">GntR family transcriptional regulator</fullName>
    </submittedName>
</protein>
<dbReference type="SUPFAM" id="SSF46785">
    <property type="entry name" value="Winged helix' DNA-binding domain"/>
    <property type="match status" value="1"/>
</dbReference>
<dbReference type="InterPro" id="IPR050679">
    <property type="entry name" value="Bact_HTH_transcr_reg"/>
</dbReference>
<dbReference type="Proteomes" id="UP001494588">
    <property type="component" value="Unassembled WGS sequence"/>
</dbReference>
<dbReference type="InterPro" id="IPR028978">
    <property type="entry name" value="Chorismate_lyase_/UTRA_dom_sf"/>
</dbReference>